<evidence type="ECO:0000256" key="1">
    <source>
        <dbReference type="SAM" id="MobiDB-lite"/>
    </source>
</evidence>
<feature type="region of interest" description="Disordered" evidence="1">
    <location>
        <begin position="1"/>
        <end position="20"/>
    </location>
</feature>
<keyword evidence="3" id="KW-1185">Reference proteome</keyword>
<comment type="caution">
    <text evidence="2">The sequence shown here is derived from an EMBL/GenBank/DDBJ whole genome shotgun (WGS) entry which is preliminary data.</text>
</comment>
<feature type="compositionally biased region" description="Polar residues" evidence="1">
    <location>
        <begin position="64"/>
        <end position="80"/>
    </location>
</feature>
<dbReference type="Proteomes" id="UP000803844">
    <property type="component" value="Unassembled WGS sequence"/>
</dbReference>
<evidence type="ECO:0000313" key="3">
    <source>
        <dbReference type="Proteomes" id="UP000803844"/>
    </source>
</evidence>
<feature type="region of interest" description="Disordered" evidence="1">
    <location>
        <begin position="28"/>
        <end position="96"/>
    </location>
</feature>
<proteinExistence type="predicted"/>
<dbReference type="EMBL" id="MU032347">
    <property type="protein sequence ID" value="KAF3765579.1"/>
    <property type="molecule type" value="Genomic_DNA"/>
</dbReference>
<accession>A0A9P4Y234</accession>
<name>A0A9P4Y234_CRYP1</name>
<organism evidence="2 3">
    <name type="scientific">Cryphonectria parasitica (strain ATCC 38755 / EP155)</name>
    <dbReference type="NCBI Taxonomy" id="660469"/>
    <lineage>
        <taxon>Eukaryota</taxon>
        <taxon>Fungi</taxon>
        <taxon>Dikarya</taxon>
        <taxon>Ascomycota</taxon>
        <taxon>Pezizomycotina</taxon>
        <taxon>Sordariomycetes</taxon>
        <taxon>Sordariomycetidae</taxon>
        <taxon>Diaporthales</taxon>
        <taxon>Cryphonectriaceae</taxon>
        <taxon>Cryphonectria-Endothia species complex</taxon>
        <taxon>Cryphonectria</taxon>
    </lineage>
</organism>
<protein>
    <submittedName>
        <fullName evidence="2">Uncharacterized protein</fullName>
    </submittedName>
</protein>
<dbReference type="RefSeq" id="XP_040776540.1">
    <property type="nucleotide sequence ID" value="XM_040919587.1"/>
</dbReference>
<evidence type="ECO:0000313" key="2">
    <source>
        <dbReference type="EMBL" id="KAF3765579.1"/>
    </source>
</evidence>
<gene>
    <name evidence="2" type="ORF">M406DRAFT_322002</name>
</gene>
<dbReference type="GeneID" id="63836716"/>
<feature type="compositionally biased region" description="Low complexity" evidence="1">
    <location>
        <begin position="28"/>
        <end position="41"/>
    </location>
</feature>
<sequence>MRRKAPGVPVDIQTGDKEMGHADTFAARGAGRSSTLASSSGPGLGAGLGRAMAVHDGGAPLTPSAYQTPDQEETNAQPNQGHGRRWFNLGRVTNHK</sequence>
<dbReference type="AlphaFoldDB" id="A0A9P4Y234"/>
<reference evidence="2" key="1">
    <citation type="journal article" date="2020" name="Phytopathology">
        <title>Genome sequence of the chestnut blight fungus Cryphonectria parasitica EP155: A fundamental resource for an archetypical invasive plant pathogen.</title>
        <authorList>
            <person name="Crouch J.A."/>
            <person name="Dawe A."/>
            <person name="Aerts A."/>
            <person name="Barry K."/>
            <person name="Churchill A.C.L."/>
            <person name="Grimwood J."/>
            <person name="Hillman B."/>
            <person name="Milgroom M.G."/>
            <person name="Pangilinan J."/>
            <person name="Smith M."/>
            <person name="Salamov A."/>
            <person name="Schmutz J."/>
            <person name="Yadav J."/>
            <person name="Grigoriev I.V."/>
            <person name="Nuss D."/>
        </authorList>
    </citation>
    <scope>NUCLEOTIDE SEQUENCE</scope>
    <source>
        <strain evidence="2">EP155</strain>
    </source>
</reference>